<proteinExistence type="predicted"/>
<sequence>MAEPLVELKPNIDERGIVQPNVVEPDFAQPNVVEPDIDEPNVVVNIANYFFTSEKYK</sequence>
<dbReference type="AlphaFoldDB" id="A0A392SFW3"/>
<dbReference type="Proteomes" id="UP000265520">
    <property type="component" value="Unassembled WGS sequence"/>
</dbReference>
<comment type="caution">
    <text evidence="1">The sequence shown here is derived from an EMBL/GenBank/DDBJ whole genome shotgun (WGS) entry which is preliminary data.</text>
</comment>
<reference evidence="1 2" key="1">
    <citation type="journal article" date="2018" name="Front. Plant Sci.">
        <title>Red Clover (Trifolium pratense) and Zigzag Clover (T. medium) - A Picture of Genomic Similarities and Differences.</title>
        <authorList>
            <person name="Dluhosova J."/>
            <person name="Istvanek J."/>
            <person name="Nedelnik J."/>
            <person name="Repkova J."/>
        </authorList>
    </citation>
    <scope>NUCLEOTIDE SEQUENCE [LARGE SCALE GENOMIC DNA]</scope>
    <source>
        <strain evidence="2">cv. 10/8</strain>
        <tissue evidence="1">Leaf</tissue>
    </source>
</reference>
<protein>
    <submittedName>
        <fullName evidence="1">Uncharacterized protein</fullName>
    </submittedName>
</protein>
<name>A0A392SFW3_9FABA</name>
<keyword evidence="2" id="KW-1185">Reference proteome</keyword>
<feature type="non-terminal residue" evidence="1">
    <location>
        <position position="57"/>
    </location>
</feature>
<evidence type="ECO:0000313" key="1">
    <source>
        <dbReference type="EMBL" id="MCI46736.1"/>
    </source>
</evidence>
<dbReference type="EMBL" id="LXQA010361909">
    <property type="protein sequence ID" value="MCI46736.1"/>
    <property type="molecule type" value="Genomic_DNA"/>
</dbReference>
<organism evidence="1 2">
    <name type="scientific">Trifolium medium</name>
    <dbReference type="NCBI Taxonomy" id="97028"/>
    <lineage>
        <taxon>Eukaryota</taxon>
        <taxon>Viridiplantae</taxon>
        <taxon>Streptophyta</taxon>
        <taxon>Embryophyta</taxon>
        <taxon>Tracheophyta</taxon>
        <taxon>Spermatophyta</taxon>
        <taxon>Magnoliopsida</taxon>
        <taxon>eudicotyledons</taxon>
        <taxon>Gunneridae</taxon>
        <taxon>Pentapetalae</taxon>
        <taxon>rosids</taxon>
        <taxon>fabids</taxon>
        <taxon>Fabales</taxon>
        <taxon>Fabaceae</taxon>
        <taxon>Papilionoideae</taxon>
        <taxon>50 kb inversion clade</taxon>
        <taxon>NPAAA clade</taxon>
        <taxon>Hologalegina</taxon>
        <taxon>IRL clade</taxon>
        <taxon>Trifolieae</taxon>
        <taxon>Trifolium</taxon>
    </lineage>
</organism>
<evidence type="ECO:0000313" key="2">
    <source>
        <dbReference type="Proteomes" id="UP000265520"/>
    </source>
</evidence>
<accession>A0A392SFW3</accession>